<name>A0A9W5TBD9_BABOV</name>
<proteinExistence type="predicted"/>
<evidence type="ECO:0000256" key="1">
    <source>
        <dbReference type="SAM" id="MobiDB-lite"/>
    </source>
</evidence>
<accession>A0A9W5TBD9</accession>
<keyword evidence="3" id="KW-1185">Reference proteome</keyword>
<evidence type="ECO:0000313" key="2">
    <source>
        <dbReference type="EMBL" id="GFE53628.1"/>
    </source>
</evidence>
<dbReference type="Proteomes" id="UP001057455">
    <property type="component" value="Unassembled WGS sequence"/>
</dbReference>
<dbReference type="OrthoDB" id="366461at2759"/>
<feature type="region of interest" description="Disordered" evidence="1">
    <location>
        <begin position="352"/>
        <end position="372"/>
    </location>
</feature>
<dbReference type="AlphaFoldDB" id="A0A9W5TBD9"/>
<protein>
    <submittedName>
        <fullName evidence="2">Uncharacterized protein</fullName>
    </submittedName>
</protein>
<gene>
    <name evidence="2" type="ORF">BaOVIS_010320</name>
</gene>
<organism evidence="2 3">
    <name type="scientific">Babesia ovis</name>
    <dbReference type="NCBI Taxonomy" id="5869"/>
    <lineage>
        <taxon>Eukaryota</taxon>
        <taxon>Sar</taxon>
        <taxon>Alveolata</taxon>
        <taxon>Apicomplexa</taxon>
        <taxon>Aconoidasida</taxon>
        <taxon>Piroplasmida</taxon>
        <taxon>Babesiidae</taxon>
        <taxon>Babesia</taxon>
    </lineage>
</organism>
<reference evidence="2" key="1">
    <citation type="submission" date="2019-12" db="EMBL/GenBank/DDBJ databases">
        <title>Genome sequence of Babesia ovis.</title>
        <authorList>
            <person name="Yamagishi J."/>
            <person name="Sevinc F."/>
            <person name="Xuan X."/>
        </authorList>
    </citation>
    <scope>NUCLEOTIDE SEQUENCE</scope>
    <source>
        <strain evidence="2">Selcuk</strain>
    </source>
</reference>
<evidence type="ECO:0000313" key="3">
    <source>
        <dbReference type="Proteomes" id="UP001057455"/>
    </source>
</evidence>
<sequence length="478" mass="54553">MRDMLKSHTHFAVDKVVVEIIRRELQHHKDIVKLIWWASTLQISAIVAKSRPTRPWLSDKRLYASIIKLDLGGAVDLVENGSLSLQDKSTITKGSTVLLYAQCSILLNDVRAACKKSVDSTPVERKSVTLPRSKTGARHVTTAAVESASLWKSHGGAFSFTDKKFRLEGIDNRMNTPNAHDGFEYNKIIMGVGIYSQYEFDEDHNIRKHLTQVVQWSRPGASIPPEISLRQDTKNTLCDGTPTSACVQGYLDDLDDVEDISDTPRLKRMKRAVLDKFDKCITIDSEEFYKKIRRNGCYDSFYEEADLENQGKLNHDVKTKIVTIDDIRNVFNKEFDKRFRMYIITKITPQRPKRKREHISSEGTDSLDSKKCGSKLNPSSNIRYDLRTNKRSLGYDITQEYRFVKLCNVRTPFRNLIIRQLETITDGSYSFTQSFSRGNSYNRSEASAIFMVLLKLATEGKLLLKQKAGDIMVIKKSA</sequence>
<comment type="caution">
    <text evidence="2">The sequence shown here is derived from an EMBL/GenBank/DDBJ whole genome shotgun (WGS) entry which is preliminary data.</text>
</comment>
<dbReference type="EMBL" id="BLIY01000007">
    <property type="protein sequence ID" value="GFE53628.1"/>
    <property type="molecule type" value="Genomic_DNA"/>
</dbReference>